<protein>
    <submittedName>
        <fullName evidence="1">Uncharacterized protein</fullName>
    </submittedName>
</protein>
<gene>
    <name evidence="1" type="ORF">NIIDMKKI_06880</name>
</gene>
<organism evidence="1 2">
    <name type="scientific">Mycobacterium kansasii</name>
    <dbReference type="NCBI Taxonomy" id="1768"/>
    <lineage>
        <taxon>Bacteria</taxon>
        <taxon>Bacillati</taxon>
        <taxon>Actinomycetota</taxon>
        <taxon>Actinomycetes</taxon>
        <taxon>Mycobacteriales</taxon>
        <taxon>Mycobacteriaceae</taxon>
        <taxon>Mycobacterium</taxon>
    </lineage>
</organism>
<dbReference type="EMBL" id="AP023343">
    <property type="protein sequence ID" value="BCI85482.1"/>
    <property type="molecule type" value="Genomic_DNA"/>
</dbReference>
<keyword evidence="2" id="KW-1185">Reference proteome</keyword>
<proteinExistence type="predicted"/>
<accession>A0A7G1I6Y1</accession>
<evidence type="ECO:0000313" key="2">
    <source>
        <dbReference type="Proteomes" id="UP000516380"/>
    </source>
</evidence>
<name>A0A7G1I6Y1_MYCKA</name>
<dbReference type="AlphaFoldDB" id="A0A7G1I6Y1"/>
<sequence length="59" mass="6218">MPKIAAPAITRIAVAMIRRGAAREMRAIFDSMCGVLRGYLADGDFIDALAGAPTAAEPR</sequence>
<evidence type="ECO:0000313" key="1">
    <source>
        <dbReference type="EMBL" id="BCI85482.1"/>
    </source>
</evidence>
<reference evidence="1 2" key="1">
    <citation type="submission" date="2020-07" db="EMBL/GenBank/DDBJ databases">
        <title>Mycobacterium kansasii (former subtype) with zoonotic potential isolated from diseased indoor pet cat, Japan.</title>
        <authorList>
            <person name="Fukano H."/>
            <person name="Terazono T."/>
            <person name="Hoshino Y."/>
        </authorList>
    </citation>
    <scope>NUCLEOTIDE SEQUENCE [LARGE SCALE GENOMIC DNA]</scope>
    <source>
        <strain evidence="1 2">Kuro-I</strain>
    </source>
</reference>
<dbReference type="Proteomes" id="UP000516380">
    <property type="component" value="Chromosome"/>
</dbReference>